<dbReference type="EMBL" id="CAJNOR010000424">
    <property type="protein sequence ID" value="CAF0910537.1"/>
    <property type="molecule type" value="Genomic_DNA"/>
</dbReference>
<proteinExistence type="predicted"/>
<keyword evidence="1" id="KW-1133">Transmembrane helix</keyword>
<evidence type="ECO:0000313" key="4">
    <source>
        <dbReference type="Proteomes" id="UP000663828"/>
    </source>
</evidence>
<dbReference type="AlphaFoldDB" id="A0A814AD52"/>
<feature type="transmembrane region" description="Helical" evidence="1">
    <location>
        <begin position="6"/>
        <end position="27"/>
    </location>
</feature>
<feature type="transmembrane region" description="Helical" evidence="1">
    <location>
        <begin position="80"/>
        <end position="98"/>
    </location>
</feature>
<dbReference type="EMBL" id="CAJNOJ010000364">
    <property type="protein sequence ID" value="CAF1418396.1"/>
    <property type="molecule type" value="Genomic_DNA"/>
</dbReference>
<sequence length="158" mass="18653">MKQSISLLPTVTLILGMIILVIIRFILRLKDRTPRPRISSEDRLRQFKEDIRRKGIELNMFQEDLNTDRQIRYQRYTTRFYLFLLASSIVGLTVYKFFELSIQIKRITSPVESEFVELKSQSFRSFSCSCSSILIPYSEFLTIQPQYHQLCSITINAL</sequence>
<evidence type="ECO:0000313" key="2">
    <source>
        <dbReference type="EMBL" id="CAF0910537.1"/>
    </source>
</evidence>
<keyword evidence="1" id="KW-0812">Transmembrane</keyword>
<keyword evidence="1" id="KW-0472">Membrane</keyword>
<reference evidence="2" key="1">
    <citation type="submission" date="2021-02" db="EMBL/GenBank/DDBJ databases">
        <authorList>
            <person name="Nowell W R."/>
        </authorList>
    </citation>
    <scope>NUCLEOTIDE SEQUENCE</scope>
</reference>
<comment type="caution">
    <text evidence="2">The sequence shown here is derived from an EMBL/GenBank/DDBJ whole genome shotgun (WGS) entry which is preliminary data.</text>
</comment>
<dbReference type="Proteomes" id="UP000663852">
    <property type="component" value="Unassembled WGS sequence"/>
</dbReference>
<name>A0A814AD52_ADIRI</name>
<evidence type="ECO:0000256" key="1">
    <source>
        <dbReference type="SAM" id="Phobius"/>
    </source>
</evidence>
<organism evidence="2 4">
    <name type="scientific">Adineta ricciae</name>
    <name type="common">Rotifer</name>
    <dbReference type="NCBI Taxonomy" id="249248"/>
    <lineage>
        <taxon>Eukaryota</taxon>
        <taxon>Metazoa</taxon>
        <taxon>Spiralia</taxon>
        <taxon>Gnathifera</taxon>
        <taxon>Rotifera</taxon>
        <taxon>Eurotatoria</taxon>
        <taxon>Bdelloidea</taxon>
        <taxon>Adinetida</taxon>
        <taxon>Adinetidae</taxon>
        <taxon>Adineta</taxon>
    </lineage>
</organism>
<accession>A0A814AD52</accession>
<keyword evidence="4" id="KW-1185">Reference proteome</keyword>
<dbReference type="Proteomes" id="UP000663828">
    <property type="component" value="Unassembled WGS sequence"/>
</dbReference>
<gene>
    <name evidence="3" type="ORF">EDS130_LOCUS37270</name>
    <name evidence="2" type="ORF">XAT740_LOCUS8511</name>
</gene>
<protein>
    <submittedName>
        <fullName evidence="2">Uncharacterized protein</fullName>
    </submittedName>
</protein>
<evidence type="ECO:0000313" key="3">
    <source>
        <dbReference type="EMBL" id="CAF1418396.1"/>
    </source>
</evidence>